<dbReference type="Proteomes" id="UP000280668">
    <property type="component" value="Unassembled WGS sequence"/>
</dbReference>
<keyword evidence="2" id="KW-1185">Reference proteome</keyword>
<proteinExistence type="predicted"/>
<protein>
    <submittedName>
        <fullName evidence="1">Uncharacterized protein</fullName>
    </submittedName>
</protein>
<evidence type="ECO:0000313" key="2">
    <source>
        <dbReference type="Proteomes" id="UP000280668"/>
    </source>
</evidence>
<reference evidence="1 2" key="1">
    <citation type="submission" date="2018-11" db="EMBL/GenBank/DDBJ databases">
        <title>Sequencing the genomes of 1000 actinobacteria strains.</title>
        <authorList>
            <person name="Klenk H.-P."/>
        </authorList>
    </citation>
    <scope>NUCLEOTIDE SEQUENCE [LARGE SCALE GENOMIC DNA]</scope>
    <source>
        <strain evidence="1 2">DSM 11294</strain>
    </source>
</reference>
<name>A0A3N2BA77_9MICO</name>
<organism evidence="1 2">
    <name type="scientific">Bogoriella caseilytica</name>
    <dbReference type="NCBI Taxonomy" id="56055"/>
    <lineage>
        <taxon>Bacteria</taxon>
        <taxon>Bacillati</taxon>
        <taxon>Actinomycetota</taxon>
        <taxon>Actinomycetes</taxon>
        <taxon>Micrococcales</taxon>
        <taxon>Bogoriellaceae</taxon>
        <taxon>Bogoriella</taxon>
    </lineage>
</organism>
<sequence length="161" mass="16587">MALGETITVRQRVGILDEEEAWAVVRYTVTGIEPGDDSLIDDLDNAEEYLGGSVSYVRGTVEVVALYGAGIGGIVGGAVTGVQDDGYLTAGIFSVPAATEDCTGNFLVTGAGVGDVEESCTVALALPGTDVVAAAYYADDVLSSDGPSEDPYYLDPVVWLP</sequence>
<comment type="caution">
    <text evidence="1">The sequence shown here is derived from an EMBL/GenBank/DDBJ whole genome shotgun (WGS) entry which is preliminary data.</text>
</comment>
<gene>
    <name evidence="1" type="ORF">EDD31_0528</name>
</gene>
<dbReference type="EMBL" id="RKHK01000001">
    <property type="protein sequence ID" value="ROR72180.1"/>
    <property type="molecule type" value="Genomic_DNA"/>
</dbReference>
<dbReference type="AlphaFoldDB" id="A0A3N2BA77"/>
<accession>A0A3N2BA77</accession>
<evidence type="ECO:0000313" key="1">
    <source>
        <dbReference type="EMBL" id="ROR72180.1"/>
    </source>
</evidence>